<proteinExistence type="predicted"/>
<dbReference type="OrthoDB" id="115422at2157"/>
<dbReference type="GO" id="GO:0015666">
    <property type="term" value="F:restriction endodeoxyribonuclease activity"/>
    <property type="evidence" value="ECO:0007669"/>
    <property type="project" value="TreeGrafter"/>
</dbReference>
<evidence type="ECO:0000259" key="1">
    <source>
        <dbReference type="Pfam" id="PF04471"/>
    </source>
</evidence>
<dbReference type="InterPro" id="IPR052906">
    <property type="entry name" value="Type_IV_Methyl-Rstrct_Enzyme"/>
</dbReference>
<gene>
    <name evidence="2" type="ORF">DFR85_04480</name>
</gene>
<reference evidence="2 3" key="1">
    <citation type="submission" date="2018-05" db="EMBL/GenBank/DDBJ databases">
        <title>Complete Genome Sequences of Extremely Thermoacidophilic, Metal-Mobilizing Type-Strain Members of the Archaeal Family Sulfolobaceae: Acidianus brierleyi DSM-1651T, Acidianus sulfidivorans DSM-18786T, Metallosphaera hakonensis DSM-7519T, and Metallosphaera prunae DSM-10039T.</title>
        <authorList>
            <person name="Counts J.A."/>
            <person name="Kelly R.M."/>
        </authorList>
    </citation>
    <scope>NUCLEOTIDE SEQUENCE [LARGE SCALE GENOMIC DNA]</scope>
    <source>
        <strain evidence="2 3">DSM 1651</strain>
    </source>
</reference>
<dbReference type="SUPFAM" id="SSF52980">
    <property type="entry name" value="Restriction endonuclease-like"/>
    <property type="match status" value="1"/>
</dbReference>
<keyword evidence="3" id="KW-1185">Reference proteome</keyword>
<dbReference type="InterPro" id="IPR011856">
    <property type="entry name" value="tRNA_endonuc-like_dom_sf"/>
</dbReference>
<dbReference type="PANTHER" id="PTHR30015:SF6">
    <property type="entry name" value="SLL1429 PROTEIN"/>
    <property type="match status" value="1"/>
</dbReference>
<organism evidence="2 3">
    <name type="scientific">Acidianus brierleyi</name>
    <dbReference type="NCBI Taxonomy" id="41673"/>
    <lineage>
        <taxon>Archaea</taxon>
        <taxon>Thermoproteota</taxon>
        <taxon>Thermoprotei</taxon>
        <taxon>Sulfolobales</taxon>
        <taxon>Sulfolobaceae</taxon>
        <taxon>Acidianus</taxon>
    </lineage>
</organism>
<dbReference type="Pfam" id="PF04471">
    <property type="entry name" value="Mrr_cat"/>
    <property type="match status" value="1"/>
</dbReference>
<dbReference type="GO" id="GO:0003677">
    <property type="term" value="F:DNA binding"/>
    <property type="evidence" value="ECO:0007669"/>
    <property type="project" value="InterPro"/>
</dbReference>
<dbReference type="PANTHER" id="PTHR30015">
    <property type="entry name" value="MRR RESTRICTION SYSTEM PROTEIN"/>
    <property type="match status" value="1"/>
</dbReference>
<dbReference type="Gene3D" id="3.40.1350.10">
    <property type="match status" value="1"/>
</dbReference>
<feature type="domain" description="Restriction endonuclease type IV Mrr" evidence="1">
    <location>
        <begin position="8"/>
        <end position="123"/>
    </location>
</feature>
<name>A0A2U9ID79_9CREN</name>
<dbReference type="InterPro" id="IPR011335">
    <property type="entry name" value="Restrct_endonuc-II-like"/>
</dbReference>
<sequence>MGITEYIASLDPTSFEKFIADEFLPKLGFKNIKWVGGSGDRGVDILAWKEELDGIHKYAIQIKRYTSTKIGEKTVRDLYTSMKLQDCDKGIIITTSDFTVDATEVASKLNILLINGFQLAKLIQQNQVRVPMVSPTKISEDSQIIENEKEDIKEIKVNEGVYLDIDIENVINKAENLVGKYGNYKIKRTEAILKRLYVFQVKIGYNLQNDRRRKVLSSQIALDGAGEDVSELLETPMQRTIMASEVKYEKLNIEYPKIANLAVELLKRRLPNYSQIIDISKELKKKAWFLDTYNIIFQVELTEAIVSINRNKLNVSFKPIDNDKLEKLALMEIKRETELKNSPKISRNKDGYIIDYQDDKVEIQIELNEVGKIIRKNVRITKDYAIKLAQSKINGNIVKVEGNYDVFLSGDYLYKCHVDSSSKNVSCNKIGISLISAQKIALENFINSMFSKPMKTEYELRDSWIILESGVTGSVKYEISLDGTIKSLNKDINENYVKIFIANHGYNLQSIKNQDKKIFAFAYDSNFNYEFAWKTSGELIYQKSKVNDSYAIKIAYSAFNMQGNCKENLMREKESVNVDLMCNNMHYLTKISDSGKILSLKKVPDIASIKMNNIIFIGYKEDGITIKTDNGNKFEYIMLNYEGSIIRKDECNKGILNKLKCLKLDSEYKPKTKNPLELL</sequence>
<evidence type="ECO:0000313" key="3">
    <source>
        <dbReference type="Proteomes" id="UP000248044"/>
    </source>
</evidence>
<dbReference type="EMBL" id="CP029289">
    <property type="protein sequence ID" value="AWR93988.1"/>
    <property type="molecule type" value="Genomic_DNA"/>
</dbReference>
<accession>A0A2U9ID79</accession>
<protein>
    <recommendedName>
        <fullName evidence="1">Restriction endonuclease type IV Mrr domain-containing protein</fullName>
    </recommendedName>
</protein>
<dbReference type="KEGG" id="abri:DFR85_04480"/>
<dbReference type="RefSeq" id="WP_110269872.1">
    <property type="nucleotide sequence ID" value="NZ_CP029289.2"/>
</dbReference>
<dbReference type="GeneID" id="36831386"/>
<dbReference type="GO" id="GO:0009307">
    <property type="term" value="P:DNA restriction-modification system"/>
    <property type="evidence" value="ECO:0007669"/>
    <property type="project" value="InterPro"/>
</dbReference>
<dbReference type="InterPro" id="IPR007560">
    <property type="entry name" value="Restrct_endonuc_IV_Mrr"/>
</dbReference>
<dbReference type="Proteomes" id="UP000248044">
    <property type="component" value="Chromosome"/>
</dbReference>
<evidence type="ECO:0000313" key="2">
    <source>
        <dbReference type="EMBL" id="AWR93988.1"/>
    </source>
</evidence>
<dbReference type="AlphaFoldDB" id="A0A2U9ID79"/>